<gene>
    <name evidence="2" type="ORF">D6C78_11046</name>
</gene>
<sequence>NYRQFIQNLAYLDDATPTKKKKFLKVYTKARQEVWKPETLKKGWETAGLFPWNPDKSINSSQVKNHPIRAVTPPNQVEIPVIYTPASHQALYRVMAPKIRDLPLSNVDERMIFRGFNKAGKAIINGNIWKAQHEAERRKVEARIENIATTKRRRVEKDPDTIFASIEEIIAAQEAQAEQEHEKALKQARIDYKKLENAAAIAARAMRANDFNSCLNQWQIDEYLSIS</sequence>
<dbReference type="Proteomes" id="UP000308724">
    <property type="component" value="Unassembled WGS sequence"/>
</dbReference>
<comment type="caution">
    <text evidence="2">The sequence shown here is derived from an EMBL/GenBank/DDBJ whole genome shotgun (WGS) entry which is preliminary data.</text>
</comment>
<reference evidence="2 3" key="1">
    <citation type="submission" date="2018-10" db="EMBL/GenBank/DDBJ databases">
        <title>Fifty Aureobasidium pullulans genomes reveal a recombining polyextremotolerant generalist.</title>
        <authorList>
            <person name="Gostincar C."/>
            <person name="Turk M."/>
            <person name="Zajc J."/>
            <person name="Gunde-Cimerman N."/>
        </authorList>
    </citation>
    <scope>NUCLEOTIDE SEQUENCE [LARGE SCALE GENOMIC DNA]</scope>
    <source>
        <strain evidence="2 3">EXF-1645</strain>
    </source>
</reference>
<feature type="non-terminal residue" evidence="2">
    <location>
        <position position="1"/>
    </location>
</feature>
<dbReference type="EMBL" id="QZBZ01000847">
    <property type="protein sequence ID" value="TIA27656.1"/>
    <property type="molecule type" value="Genomic_DNA"/>
</dbReference>
<name>A0A4T0B167_AURPU</name>
<organism evidence="2 3">
    <name type="scientific">Aureobasidium pullulans</name>
    <name type="common">Black yeast</name>
    <name type="synonym">Pullularia pullulans</name>
    <dbReference type="NCBI Taxonomy" id="5580"/>
    <lineage>
        <taxon>Eukaryota</taxon>
        <taxon>Fungi</taxon>
        <taxon>Dikarya</taxon>
        <taxon>Ascomycota</taxon>
        <taxon>Pezizomycotina</taxon>
        <taxon>Dothideomycetes</taxon>
        <taxon>Dothideomycetidae</taxon>
        <taxon>Dothideales</taxon>
        <taxon>Saccotheciaceae</taxon>
        <taxon>Aureobasidium</taxon>
    </lineage>
</organism>
<feature type="coiled-coil region" evidence="1">
    <location>
        <begin position="178"/>
        <end position="205"/>
    </location>
</feature>
<accession>A0A4T0B167</accession>
<proteinExistence type="predicted"/>
<evidence type="ECO:0000256" key="1">
    <source>
        <dbReference type="SAM" id="Coils"/>
    </source>
</evidence>
<evidence type="ECO:0000313" key="3">
    <source>
        <dbReference type="Proteomes" id="UP000308724"/>
    </source>
</evidence>
<protein>
    <submittedName>
        <fullName evidence="2">Uncharacterized protein</fullName>
    </submittedName>
</protein>
<dbReference type="AlphaFoldDB" id="A0A4T0B167"/>
<keyword evidence="1" id="KW-0175">Coiled coil</keyword>
<evidence type="ECO:0000313" key="2">
    <source>
        <dbReference type="EMBL" id="TIA27656.1"/>
    </source>
</evidence>